<keyword evidence="5" id="KW-0408">Iron</keyword>
<dbReference type="OrthoDB" id="6346302at2759"/>
<dbReference type="GO" id="GO:0046872">
    <property type="term" value="F:metal ion binding"/>
    <property type="evidence" value="ECO:0007669"/>
    <property type="project" value="UniProtKB-KW"/>
</dbReference>
<dbReference type="InterPro" id="IPR050532">
    <property type="entry name" value="Globin-like_OT"/>
</dbReference>
<dbReference type="SUPFAM" id="SSF46458">
    <property type="entry name" value="Globin-like"/>
    <property type="match status" value="1"/>
</dbReference>
<keyword evidence="1 6" id="KW-0813">Transport</keyword>
<dbReference type="PANTHER" id="PTHR46458">
    <property type="entry name" value="BLR2807 PROTEIN"/>
    <property type="match status" value="1"/>
</dbReference>
<protein>
    <submittedName>
        <fullName evidence="8">Neuroglobinlike [Maylandia zebra]</fullName>
    </submittedName>
</protein>
<keyword evidence="2 6" id="KW-0349">Heme</keyword>
<organism evidence="8">
    <name type="scientific">Lepeophtheirus salmonis</name>
    <name type="common">Salmon louse</name>
    <name type="synonym">Caligus salmonis</name>
    <dbReference type="NCBI Taxonomy" id="72036"/>
    <lineage>
        <taxon>Eukaryota</taxon>
        <taxon>Metazoa</taxon>
        <taxon>Ecdysozoa</taxon>
        <taxon>Arthropoda</taxon>
        <taxon>Crustacea</taxon>
        <taxon>Multicrustacea</taxon>
        <taxon>Hexanauplia</taxon>
        <taxon>Copepoda</taxon>
        <taxon>Siphonostomatoida</taxon>
        <taxon>Caligidae</taxon>
        <taxon>Lepeophtheirus</taxon>
    </lineage>
</organism>
<dbReference type="AlphaFoldDB" id="A0A0K2TWK8"/>
<evidence type="ECO:0000256" key="5">
    <source>
        <dbReference type="ARBA" id="ARBA00023004"/>
    </source>
</evidence>
<evidence type="ECO:0000256" key="4">
    <source>
        <dbReference type="ARBA" id="ARBA00022723"/>
    </source>
</evidence>
<keyword evidence="4" id="KW-0479">Metal-binding</keyword>
<dbReference type="InterPro" id="IPR009050">
    <property type="entry name" value="Globin-like_sf"/>
</dbReference>
<dbReference type="InterPro" id="IPR000971">
    <property type="entry name" value="Globin"/>
</dbReference>
<evidence type="ECO:0000256" key="1">
    <source>
        <dbReference type="ARBA" id="ARBA00022448"/>
    </source>
</evidence>
<dbReference type="OMA" id="WIRESWN"/>
<accession>A0A0K2TWK8</accession>
<dbReference type="Gene3D" id="1.10.490.10">
    <property type="entry name" value="Globins"/>
    <property type="match status" value="1"/>
</dbReference>
<dbReference type="InterPro" id="IPR012292">
    <property type="entry name" value="Globin/Proto"/>
</dbReference>
<sequence>MGQRQSSHCKYLEKSKCSRNSVPIQSSPNTCSVEHHPSLSNEQLPVDKIDLKVLMEETKSDWEISKEYKALLRQAWRLIQSDLRSVGTVTFLKLFETHPETLTAFIPKVNSLKEIEMNEWYSDNLKSHAIRVMAIIEKVMHRLDDEERAARILIAYGKKHFQIGVKTEMLEKMGESFVTAVEPSLEKVWTQKMAEAWLSLFYFITYFMKLAYPNKPESVDSL</sequence>
<name>A0A0K2TWK8_LEPSM</name>
<comment type="similarity">
    <text evidence="6">Belongs to the globin family.</text>
</comment>
<dbReference type="GO" id="GO:0020037">
    <property type="term" value="F:heme binding"/>
    <property type="evidence" value="ECO:0007669"/>
    <property type="project" value="InterPro"/>
</dbReference>
<keyword evidence="3 6" id="KW-0561">Oxygen transport</keyword>
<evidence type="ECO:0000256" key="6">
    <source>
        <dbReference type="RuleBase" id="RU000356"/>
    </source>
</evidence>
<dbReference type="PANTHER" id="PTHR46458:SF1">
    <property type="entry name" value="GEO09476P1"/>
    <property type="match status" value="1"/>
</dbReference>
<dbReference type="GO" id="GO:0019825">
    <property type="term" value="F:oxygen binding"/>
    <property type="evidence" value="ECO:0007669"/>
    <property type="project" value="InterPro"/>
</dbReference>
<proteinExistence type="inferred from homology"/>
<dbReference type="Pfam" id="PF00042">
    <property type="entry name" value="Globin"/>
    <property type="match status" value="1"/>
</dbReference>
<evidence type="ECO:0000313" key="8">
    <source>
        <dbReference type="EMBL" id="CDW30354.1"/>
    </source>
</evidence>
<evidence type="ECO:0000259" key="7">
    <source>
        <dbReference type="PROSITE" id="PS01033"/>
    </source>
</evidence>
<dbReference type="EMBL" id="HACA01012993">
    <property type="protein sequence ID" value="CDW30354.1"/>
    <property type="molecule type" value="Transcribed_RNA"/>
</dbReference>
<reference evidence="8" key="1">
    <citation type="submission" date="2014-05" db="EMBL/GenBank/DDBJ databases">
        <authorList>
            <person name="Chronopoulou M."/>
        </authorList>
    </citation>
    <scope>NUCLEOTIDE SEQUENCE</scope>
    <source>
        <tissue evidence="8">Whole organism</tissue>
    </source>
</reference>
<dbReference type="GO" id="GO:0005344">
    <property type="term" value="F:oxygen carrier activity"/>
    <property type="evidence" value="ECO:0007669"/>
    <property type="project" value="UniProtKB-KW"/>
</dbReference>
<feature type="domain" description="Globin" evidence="7">
    <location>
        <begin position="63"/>
        <end position="213"/>
    </location>
</feature>
<dbReference type="PROSITE" id="PS01033">
    <property type="entry name" value="GLOBIN"/>
    <property type="match status" value="1"/>
</dbReference>
<evidence type="ECO:0000256" key="3">
    <source>
        <dbReference type="ARBA" id="ARBA00022621"/>
    </source>
</evidence>
<evidence type="ECO:0000256" key="2">
    <source>
        <dbReference type="ARBA" id="ARBA00022617"/>
    </source>
</evidence>